<dbReference type="EMBL" id="OCNF01000004">
    <property type="protein sequence ID" value="SOD66688.1"/>
    <property type="molecule type" value="Genomic_DNA"/>
</dbReference>
<accession>A0A286E6Z2</accession>
<dbReference type="Proteomes" id="UP000219669">
    <property type="component" value="Unassembled WGS sequence"/>
</dbReference>
<evidence type="ECO:0000313" key="2">
    <source>
        <dbReference type="Proteomes" id="UP000219669"/>
    </source>
</evidence>
<gene>
    <name evidence="1" type="ORF">SAMN02746062_00697</name>
</gene>
<name>A0A286E6Z2_9NEIS</name>
<sequence length="193" mass="22988">MPLPLLLLLLIFLFSVYKACTRQFEEGWTWVDKIGLTFLGYVFKIWAPIILITDTLQMKSQNAISFFDIEQKINYVHIFARKEVRTVTISSSTSEHVIFLKYKGKYYECNCFDVICTYPLTSEKRLFFIKEATVQFEKENSRFKFMTYDRCKLNRLVFANPDELKSLLSHYEKYYKIKKDYNPLNLDNGILIQ</sequence>
<dbReference type="AlphaFoldDB" id="A0A286E6Z2"/>
<proteinExistence type="predicted"/>
<keyword evidence="2" id="KW-1185">Reference proteome</keyword>
<evidence type="ECO:0000313" key="1">
    <source>
        <dbReference type="EMBL" id="SOD66688.1"/>
    </source>
</evidence>
<organism evidence="1 2">
    <name type="scientific">Alysiella filiformis DSM 16848</name>
    <dbReference type="NCBI Taxonomy" id="1120981"/>
    <lineage>
        <taxon>Bacteria</taxon>
        <taxon>Pseudomonadati</taxon>
        <taxon>Pseudomonadota</taxon>
        <taxon>Betaproteobacteria</taxon>
        <taxon>Neisseriales</taxon>
        <taxon>Neisseriaceae</taxon>
        <taxon>Alysiella</taxon>
    </lineage>
</organism>
<protein>
    <submittedName>
        <fullName evidence="1">Uncharacterized protein</fullName>
    </submittedName>
</protein>
<reference evidence="1 2" key="1">
    <citation type="submission" date="2017-09" db="EMBL/GenBank/DDBJ databases">
        <authorList>
            <person name="Ehlers B."/>
            <person name="Leendertz F.H."/>
        </authorList>
    </citation>
    <scope>NUCLEOTIDE SEQUENCE [LARGE SCALE GENOMIC DNA]</scope>
    <source>
        <strain evidence="1 2">DSM 16848</strain>
    </source>
</reference>